<evidence type="ECO:0000313" key="3">
    <source>
        <dbReference type="EMBL" id="MFC2973989.1"/>
    </source>
</evidence>
<gene>
    <name evidence="3" type="ORF">ACFOJE_17440</name>
</gene>
<comment type="caution">
    <text evidence="3">The sequence shown here is derived from an EMBL/GenBank/DDBJ whole genome shotgun (WGS) entry which is preliminary data.</text>
</comment>
<dbReference type="Gene3D" id="3.30.1340.30">
    <property type="match status" value="1"/>
</dbReference>
<keyword evidence="4" id="KW-1185">Reference proteome</keyword>
<dbReference type="InterPro" id="IPR014004">
    <property type="entry name" value="Transpt-assoc_nodulatn_dom_bac"/>
</dbReference>
<feature type="domain" description="BON" evidence="2">
    <location>
        <begin position="30"/>
        <end position="101"/>
    </location>
</feature>
<keyword evidence="1" id="KW-0732">Signal</keyword>
<dbReference type="RefSeq" id="WP_377815929.1">
    <property type="nucleotide sequence ID" value="NZ_JBHRSJ010000034.1"/>
</dbReference>
<sequence length="177" mass="19053">MKRSALIIATLTASLMLGGCSNRSIGHSIDDQFIEPDVAEKIRQAHPDLGSNSSHVVVTTYNGVTLLAGQTPRNDLKQLAEKAARSVQGVTKVHNELQVLTPTSLLARSNDSLLTTKIKTKMLADTSVPASKIKVVTENGIVYLMGLITRQEANSAVNLVQGVSGVQRIVKLFQYTD</sequence>
<feature type="domain" description="BON" evidence="2">
    <location>
        <begin position="110"/>
        <end position="177"/>
    </location>
</feature>
<protein>
    <submittedName>
        <fullName evidence="3">BON domain-containing protein</fullName>
    </submittedName>
</protein>
<evidence type="ECO:0000256" key="1">
    <source>
        <dbReference type="ARBA" id="ARBA00022729"/>
    </source>
</evidence>
<dbReference type="EMBL" id="JBHRSJ010000034">
    <property type="protein sequence ID" value="MFC2973989.1"/>
    <property type="molecule type" value="Genomic_DNA"/>
</dbReference>
<dbReference type="PROSITE" id="PS50914">
    <property type="entry name" value="BON"/>
    <property type="match status" value="2"/>
</dbReference>
<evidence type="ECO:0000313" key="4">
    <source>
        <dbReference type="Proteomes" id="UP001595457"/>
    </source>
</evidence>
<dbReference type="PROSITE" id="PS51257">
    <property type="entry name" value="PROKAR_LIPOPROTEIN"/>
    <property type="match status" value="1"/>
</dbReference>
<name>A0ABV7AX49_9GAMM</name>
<accession>A0ABV7AX49</accession>
<proteinExistence type="predicted"/>
<reference evidence="4" key="1">
    <citation type="journal article" date="2019" name="Int. J. Syst. Evol. Microbiol.">
        <title>The Global Catalogue of Microorganisms (GCM) 10K type strain sequencing project: providing services to taxonomists for standard genome sequencing and annotation.</title>
        <authorList>
            <consortium name="The Broad Institute Genomics Platform"/>
            <consortium name="The Broad Institute Genome Sequencing Center for Infectious Disease"/>
            <person name="Wu L."/>
            <person name="Ma J."/>
        </authorList>
    </citation>
    <scope>NUCLEOTIDE SEQUENCE [LARGE SCALE GENOMIC DNA]</scope>
    <source>
        <strain evidence="4">KCTC 62195</strain>
    </source>
</reference>
<dbReference type="InterPro" id="IPR051686">
    <property type="entry name" value="Lipoprotein_DolP"/>
</dbReference>
<dbReference type="InterPro" id="IPR007055">
    <property type="entry name" value="BON_dom"/>
</dbReference>
<dbReference type="Proteomes" id="UP001595457">
    <property type="component" value="Unassembled WGS sequence"/>
</dbReference>
<evidence type="ECO:0000259" key="2">
    <source>
        <dbReference type="PROSITE" id="PS50914"/>
    </source>
</evidence>
<dbReference type="SMART" id="SM00749">
    <property type="entry name" value="BON"/>
    <property type="match status" value="2"/>
</dbReference>
<dbReference type="PANTHER" id="PTHR34606">
    <property type="entry name" value="BON DOMAIN-CONTAINING PROTEIN"/>
    <property type="match status" value="1"/>
</dbReference>
<dbReference type="PANTHER" id="PTHR34606:SF4">
    <property type="entry name" value="OUTER MEMBRANE LIPOPROTEIN DOLP"/>
    <property type="match status" value="1"/>
</dbReference>
<dbReference type="Pfam" id="PF04972">
    <property type="entry name" value="BON"/>
    <property type="match status" value="2"/>
</dbReference>
<organism evidence="3 4">
    <name type="scientific">Azotobacter bryophylli</name>
    <dbReference type="NCBI Taxonomy" id="1986537"/>
    <lineage>
        <taxon>Bacteria</taxon>
        <taxon>Pseudomonadati</taxon>
        <taxon>Pseudomonadota</taxon>
        <taxon>Gammaproteobacteria</taxon>
        <taxon>Pseudomonadales</taxon>
        <taxon>Pseudomonadaceae</taxon>
        <taxon>Azotobacter</taxon>
    </lineage>
</organism>